<gene>
    <name evidence="7" type="ORF">CSSPTR1EN2_LOCUS4059</name>
</gene>
<comment type="similarity">
    <text evidence="2">Belongs to the EAF7 family.</text>
</comment>
<keyword evidence="8" id="KW-1185">Reference proteome</keyword>
<sequence>MTENALLQGRDVDGGPLLSSYRPVGARPSSISSPFKEVQQVELELRLLEALAIYHPSKLAGMHRHFVLFGLMDHLERRLNQQFSPNEVLQLLDCFFNVALLKADDDDMELMTLEEEFSLPSSIFEDIKEAL</sequence>
<keyword evidence="3" id="KW-0156">Chromatin regulator</keyword>
<evidence type="ECO:0000256" key="6">
    <source>
        <dbReference type="ARBA" id="ARBA00023242"/>
    </source>
</evidence>
<dbReference type="PANTHER" id="PTHR13581:SF5">
    <property type="entry name" value="MRG_MORF4L-BINDING PROTEIN"/>
    <property type="match status" value="1"/>
</dbReference>
<evidence type="ECO:0000256" key="5">
    <source>
        <dbReference type="ARBA" id="ARBA00023163"/>
    </source>
</evidence>
<evidence type="ECO:0000256" key="4">
    <source>
        <dbReference type="ARBA" id="ARBA00023015"/>
    </source>
</evidence>
<name>A0ABP0TIQ6_9BRYO</name>
<evidence type="ECO:0000256" key="3">
    <source>
        <dbReference type="ARBA" id="ARBA00022853"/>
    </source>
</evidence>
<keyword evidence="6" id="KW-0539">Nucleus</keyword>
<evidence type="ECO:0000313" key="7">
    <source>
        <dbReference type="EMBL" id="CAK9197608.1"/>
    </source>
</evidence>
<reference evidence="7" key="1">
    <citation type="submission" date="2024-02" db="EMBL/GenBank/DDBJ databases">
        <authorList>
            <consortium name="ELIXIR-Norway"/>
            <consortium name="Elixir Norway"/>
        </authorList>
    </citation>
    <scope>NUCLEOTIDE SEQUENCE</scope>
</reference>
<keyword evidence="5" id="KW-0804">Transcription</keyword>
<dbReference type="EMBL" id="OZ019903">
    <property type="protein sequence ID" value="CAK9197608.1"/>
    <property type="molecule type" value="Genomic_DNA"/>
</dbReference>
<evidence type="ECO:0000256" key="1">
    <source>
        <dbReference type="ARBA" id="ARBA00004123"/>
    </source>
</evidence>
<dbReference type="Pfam" id="PF07904">
    <property type="entry name" value="Eaf7"/>
    <property type="match status" value="1"/>
</dbReference>
<evidence type="ECO:0000313" key="8">
    <source>
        <dbReference type="Proteomes" id="UP001497512"/>
    </source>
</evidence>
<keyword evidence="4" id="KW-0805">Transcription regulation</keyword>
<dbReference type="InterPro" id="IPR012423">
    <property type="entry name" value="Eaf7/MRGBP"/>
</dbReference>
<dbReference type="Proteomes" id="UP001497512">
    <property type="component" value="Chromosome 11"/>
</dbReference>
<proteinExistence type="inferred from homology"/>
<dbReference type="PANTHER" id="PTHR13581">
    <property type="entry name" value="MRG-BINDING PROTEIN"/>
    <property type="match status" value="1"/>
</dbReference>
<comment type="subcellular location">
    <subcellularLocation>
        <location evidence="1">Nucleus</location>
    </subcellularLocation>
</comment>
<protein>
    <submittedName>
        <fullName evidence="7">Uncharacterized protein</fullName>
    </submittedName>
</protein>
<organism evidence="7 8">
    <name type="scientific">Sphagnum troendelagicum</name>
    <dbReference type="NCBI Taxonomy" id="128251"/>
    <lineage>
        <taxon>Eukaryota</taxon>
        <taxon>Viridiplantae</taxon>
        <taxon>Streptophyta</taxon>
        <taxon>Embryophyta</taxon>
        <taxon>Bryophyta</taxon>
        <taxon>Sphagnophytina</taxon>
        <taxon>Sphagnopsida</taxon>
        <taxon>Sphagnales</taxon>
        <taxon>Sphagnaceae</taxon>
        <taxon>Sphagnum</taxon>
    </lineage>
</organism>
<evidence type="ECO:0000256" key="2">
    <source>
        <dbReference type="ARBA" id="ARBA00007117"/>
    </source>
</evidence>
<accession>A0ABP0TIQ6</accession>